<evidence type="ECO:0000256" key="1">
    <source>
        <dbReference type="ARBA" id="ARBA00009697"/>
    </source>
</evidence>
<evidence type="ECO:0000313" key="10">
    <source>
        <dbReference type="Proteomes" id="UP001314263"/>
    </source>
</evidence>
<feature type="region of interest" description="Disordered" evidence="7">
    <location>
        <begin position="45"/>
        <end position="81"/>
    </location>
</feature>
<dbReference type="Proteomes" id="UP001314263">
    <property type="component" value="Unassembled WGS sequence"/>
</dbReference>
<dbReference type="Gene3D" id="1.10.8.10">
    <property type="entry name" value="DNA helicase RuvA subunit, C-terminal domain"/>
    <property type="match status" value="1"/>
</dbReference>
<feature type="region of interest" description="Disordered" evidence="7">
    <location>
        <begin position="128"/>
        <end position="160"/>
    </location>
</feature>
<evidence type="ECO:0000256" key="3">
    <source>
        <dbReference type="ARBA" id="ARBA00022753"/>
    </source>
</evidence>
<evidence type="ECO:0000256" key="2">
    <source>
        <dbReference type="ARBA" id="ARBA00022448"/>
    </source>
</evidence>
<dbReference type="FunFam" id="1.10.10.10:FF:000165">
    <property type="entry name" value="Vacuolar protein sorting protein (Vps36)"/>
    <property type="match status" value="1"/>
</dbReference>
<evidence type="ECO:0000256" key="4">
    <source>
        <dbReference type="ARBA" id="ARBA00022927"/>
    </source>
</evidence>
<evidence type="ECO:0000259" key="8">
    <source>
        <dbReference type="PROSITE" id="PS50030"/>
    </source>
</evidence>
<dbReference type="InterPro" id="IPR040608">
    <property type="entry name" value="Snf8/Vps36"/>
</dbReference>
<dbReference type="InterPro" id="IPR015940">
    <property type="entry name" value="UBA"/>
</dbReference>
<keyword evidence="5" id="KW-0175">Coiled coil</keyword>
<dbReference type="Pfam" id="PF04157">
    <property type="entry name" value="EAP30"/>
    <property type="match status" value="1"/>
</dbReference>
<keyword evidence="6" id="KW-0963">Cytoplasm</keyword>
<comment type="caution">
    <text evidence="9">The sequence shown here is derived from an EMBL/GenBank/DDBJ whole genome shotgun (WGS) entry which is preliminary data.</text>
</comment>
<dbReference type="InterPro" id="IPR036388">
    <property type="entry name" value="WH-like_DNA-bd_sf"/>
</dbReference>
<dbReference type="GO" id="GO:0043328">
    <property type="term" value="P:protein transport to vacuole involved in ubiquitin-dependent protein catabolic process via the multivesicular body sorting pathway"/>
    <property type="evidence" value="ECO:0007669"/>
    <property type="project" value="UniProtKB-UniRule"/>
</dbReference>
<dbReference type="GO" id="GO:0043130">
    <property type="term" value="F:ubiquitin binding"/>
    <property type="evidence" value="ECO:0007669"/>
    <property type="project" value="UniProtKB-UniRule"/>
</dbReference>
<sequence length="409" mass="43582">MLAQSKLCIEVTVDWQGRPQQDGPLSAEVKLQTRHLQPLHDEVQKSLAQAPWRRQQERSPKRPATGQGMSAVQGPSGSAYSPLQDAVDIQAHRQIVQELQSMGFPRDRAARAALATSNAGTQQAVDWLMGSDQPGSDGPSAHPLGSMDDGDISASGSLPQEPYFSASAAGVAGILRRQQQQAASTDRTMEQAFADLRGLMALAGDMVQLAERFREALAEQARLAGGTPEDHMDASMEADLISMGIASPVTKATSGALYHRELSRQLVDFLTPRINRAGGMMPLPDVYCLFNRARGTELISPDDLLTAVKLLPAIGAQLTFRQFASGVLVVQSHAHSDEQVRAQLLELTGSSGLGSSLTSSNVAAALHVPLAIASEHLLAAEGCGALCRDDGPEGLRFYRNVFADTALAC</sequence>
<dbReference type="GO" id="GO:0031902">
    <property type="term" value="C:late endosome membrane"/>
    <property type="evidence" value="ECO:0007669"/>
    <property type="project" value="UniProtKB-UniRule"/>
</dbReference>
<dbReference type="GO" id="GO:0000814">
    <property type="term" value="C:ESCRT II complex"/>
    <property type="evidence" value="ECO:0007669"/>
    <property type="project" value="UniProtKB-UniRule"/>
</dbReference>
<accession>A0AAV1HYA3</accession>
<dbReference type="Gene3D" id="1.10.10.10">
    <property type="entry name" value="Winged helix-like DNA-binding domain superfamily/Winged helix DNA-binding domain"/>
    <property type="match status" value="2"/>
</dbReference>
<name>A0AAV1HYA3_9CHLO</name>
<evidence type="ECO:0000256" key="5">
    <source>
        <dbReference type="ARBA" id="ARBA00023054"/>
    </source>
</evidence>
<dbReference type="PANTHER" id="PTHR13128:SF12">
    <property type="entry name" value="VACUOLAR PROTEIN-SORTING-ASSOCIATED PROTEIN 36"/>
    <property type="match status" value="1"/>
</dbReference>
<dbReference type="SUPFAM" id="SSF46785">
    <property type="entry name" value="Winged helix' DNA-binding domain"/>
    <property type="match status" value="1"/>
</dbReference>
<dbReference type="AlphaFoldDB" id="A0AAV1HYA3"/>
<comment type="subunit">
    <text evidence="6">Component of the endosomal sorting complex required for transport II (ESCRT-II).</text>
</comment>
<dbReference type="GO" id="GO:0032266">
    <property type="term" value="F:phosphatidylinositol-3-phosphate binding"/>
    <property type="evidence" value="ECO:0007669"/>
    <property type="project" value="UniProtKB-UniRule"/>
</dbReference>
<keyword evidence="10" id="KW-1185">Reference proteome</keyword>
<feature type="compositionally biased region" description="Polar residues" evidence="7">
    <location>
        <begin position="67"/>
        <end position="81"/>
    </location>
</feature>
<organism evidence="9 10">
    <name type="scientific">Coccomyxa viridis</name>
    <dbReference type="NCBI Taxonomy" id="1274662"/>
    <lineage>
        <taxon>Eukaryota</taxon>
        <taxon>Viridiplantae</taxon>
        <taxon>Chlorophyta</taxon>
        <taxon>core chlorophytes</taxon>
        <taxon>Trebouxiophyceae</taxon>
        <taxon>Trebouxiophyceae incertae sedis</taxon>
        <taxon>Coccomyxaceae</taxon>
        <taxon>Coccomyxa</taxon>
    </lineage>
</organism>
<evidence type="ECO:0000256" key="6">
    <source>
        <dbReference type="RuleBase" id="RU367095"/>
    </source>
</evidence>
<dbReference type="Pfam" id="PF22562">
    <property type="entry name" value="UBA_7"/>
    <property type="match status" value="1"/>
</dbReference>
<reference evidence="9 10" key="1">
    <citation type="submission" date="2023-10" db="EMBL/GenBank/DDBJ databases">
        <authorList>
            <person name="Maclean D."/>
            <person name="Macfadyen A."/>
        </authorList>
    </citation>
    <scope>NUCLEOTIDE SEQUENCE [LARGE SCALE GENOMIC DNA]</scope>
</reference>
<keyword evidence="2 6" id="KW-0813">Transport</keyword>
<dbReference type="PROSITE" id="PS50030">
    <property type="entry name" value="UBA"/>
    <property type="match status" value="1"/>
</dbReference>
<protein>
    <recommendedName>
        <fullName evidence="6">Vacuolar protein-sorting-associated protein 36</fullName>
    </recommendedName>
    <alternativeName>
        <fullName evidence="6">ESCRT-II complex subunit VPS36</fullName>
    </alternativeName>
</protein>
<dbReference type="Gene3D" id="6.10.140.260">
    <property type="match status" value="1"/>
</dbReference>
<dbReference type="PANTHER" id="PTHR13128">
    <property type="entry name" value="VACUOLAR PROTEIN-SORTING-ASSOCIATED PROTEIN 36"/>
    <property type="match status" value="1"/>
</dbReference>
<comment type="subcellular location">
    <subcellularLocation>
        <location evidence="6">Cytoplasm</location>
    </subcellularLocation>
    <subcellularLocation>
        <location evidence="6">Endosome</location>
    </subcellularLocation>
</comment>
<gene>
    <name evidence="9" type="ORF">CVIRNUC_003048</name>
</gene>
<keyword evidence="3 6" id="KW-0967">Endosome</keyword>
<keyword evidence="4 6" id="KW-0653">Protein transport</keyword>
<evidence type="ECO:0000256" key="7">
    <source>
        <dbReference type="SAM" id="MobiDB-lite"/>
    </source>
</evidence>
<evidence type="ECO:0000313" key="9">
    <source>
        <dbReference type="EMBL" id="CAK0763346.1"/>
    </source>
</evidence>
<dbReference type="InterPro" id="IPR009060">
    <property type="entry name" value="UBA-like_sf"/>
</dbReference>
<dbReference type="InterPro" id="IPR036390">
    <property type="entry name" value="WH_DNA-bd_sf"/>
</dbReference>
<feature type="domain" description="UBA" evidence="8">
    <location>
        <begin position="90"/>
        <end position="131"/>
    </location>
</feature>
<comment type="similarity">
    <text evidence="1 6">Belongs to the VPS36 family.</text>
</comment>
<comment type="function">
    <text evidence="6">Component of the ESCRT-II complex (endosomal sorting complex required for transport II), which is required for multivesicular body (MVB) formation and sorting of endosomal cargo proteins into MVBs.</text>
</comment>
<dbReference type="InterPro" id="IPR037855">
    <property type="entry name" value="Vps36"/>
</dbReference>
<dbReference type="EMBL" id="CAUYUE010000004">
    <property type="protein sequence ID" value="CAK0763346.1"/>
    <property type="molecule type" value="Genomic_DNA"/>
</dbReference>
<dbReference type="SUPFAM" id="SSF46934">
    <property type="entry name" value="UBA-like"/>
    <property type="match status" value="1"/>
</dbReference>
<proteinExistence type="inferred from homology"/>